<evidence type="ECO:0000313" key="3">
    <source>
        <dbReference type="Proteomes" id="UP000027219"/>
    </source>
</evidence>
<feature type="transmembrane region" description="Helical" evidence="1">
    <location>
        <begin position="79"/>
        <end position="99"/>
    </location>
</feature>
<keyword evidence="1" id="KW-1133">Transmembrane helix</keyword>
<dbReference type="OrthoDB" id="9815959at2"/>
<keyword evidence="1" id="KW-0812">Transmembrane</keyword>
<feature type="transmembrane region" description="Helical" evidence="1">
    <location>
        <begin position="34"/>
        <end position="52"/>
    </location>
</feature>
<keyword evidence="1" id="KW-0472">Membrane</keyword>
<sequence length="199" mass="22590">MQNQKEFPDDLKGWNWGAFFFNWIWGIRFRTYRALWVLVPFVNLVMPFILGFKGNEWAWNHNQWSSVEEFKKSQRRWSVASLTLIVSGVVLAIGVTISVNDSFEESGSTKLALSTLEQTSKFQENIGAPYSIDLKQGTLSSSEISGYAEMQYEVEGIHGDGVFDARAELIDGVWHLTCLEITYLSSEQVEVLVSCENAT</sequence>
<dbReference type="Pfam" id="PF08695">
    <property type="entry name" value="Coa1"/>
    <property type="match status" value="1"/>
</dbReference>
<evidence type="ECO:0000313" key="2">
    <source>
        <dbReference type="EMBL" id="KDN29073.1"/>
    </source>
</evidence>
<comment type="caution">
    <text evidence="2">The sequence shown here is derived from an EMBL/GenBank/DDBJ whole genome shotgun (WGS) entry which is preliminary data.</text>
</comment>
<dbReference type="Proteomes" id="UP000027219">
    <property type="component" value="Unassembled WGS sequence"/>
</dbReference>
<keyword evidence="3" id="KW-1185">Reference proteome</keyword>
<protein>
    <recommendedName>
        <fullName evidence="4">Cytochrome oxidase complex assembly protein 1</fullName>
    </recommendedName>
</protein>
<reference evidence="2 3" key="1">
    <citation type="submission" date="2014-02" db="EMBL/GenBank/DDBJ databases">
        <title>Vibrio fortis Dalian14 Genome Sequencing.</title>
        <authorList>
            <person name="Wang Y."/>
            <person name="Song L."/>
            <person name="Liu G."/>
            <person name="Ding J."/>
        </authorList>
    </citation>
    <scope>NUCLEOTIDE SEQUENCE [LARGE SCALE GENOMIC DNA]</scope>
    <source>
        <strain evidence="2 3">Dalian14</strain>
    </source>
</reference>
<dbReference type="EMBL" id="JFFR01000012">
    <property type="protein sequence ID" value="KDN29073.1"/>
    <property type="molecule type" value="Genomic_DNA"/>
</dbReference>
<dbReference type="InterPro" id="IPR014807">
    <property type="entry name" value="Coa1"/>
</dbReference>
<gene>
    <name evidence="2" type="ORF">VFDL14_17635</name>
</gene>
<name>A0A066UXU3_9VIBR</name>
<organism evidence="2 3">
    <name type="scientific">Vibrio fortis</name>
    <dbReference type="NCBI Taxonomy" id="212667"/>
    <lineage>
        <taxon>Bacteria</taxon>
        <taxon>Pseudomonadati</taxon>
        <taxon>Pseudomonadota</taxon>
        <taxon>Gammaproteobacteria</taxon>
        <taxon>Vibrionales</taxon>
        <taxon>Vibrionaceae</taxon>
        <taxon>Vibrio</taxon>
    </lineage>
</organism>
<dbReference type="AlphaFoldDB" id="A0A066UXU3"/>
<evidence type="ECO:0000256" key="1">
    <source>
        <dbReference type="SAM" id="Phobius"/>
    </source>
</evidence>
<proteinExistence type="predicted"/>
<accession>A0A066UXU3</accession>
<evidence type="ECO:0008006" key="4">
    <source>
        <dbReference type="Google" id="ProtNLM"/>
    </source>
</evidence>